<evidence type="ECO:0000313" key="1">
    <source>
        <dbReference type="EMBL" id="ALC38041.1"/>
    </source>
</evidence>
<gene>
    <name evidence="1" type="ORF">Dbus_chr2Lg126</name>
</gene>
<proteinExistence type="predicted"/>
<keyword evidence="2" id="KW-1185">Reference proteome</keyword>
<protein>
    <submittedName>
        <fullName evidence="1">Ran</fullName>
    </submittedName>
</protein>
<dbReference type="Proteomes" id="UP000494163">
    <property type="component" value="Chromosome 2L"/>
</dbReference>
<name>A0A0M4DZJ7_DROBS</name>
<reference evidence="1 2" key="1">
    <citation type="submission" date="2015-08" db="EMBL/GenBank/DDBJ databases">
        <title>Ancestral chromatin configuration constrains chromatin evolution on differentiating sex chromosomes in Drosophila.</title>
        <authorList>
            <person name="Zhou Q."/>
            <person name="Bachtrog D."/>
        </authorList>
    </citation>
    <scope>NUCLEOTIDE SEQUENCE [LARGE SCALE GENOMIC DNA]</scope>
    <source>
        <tissue evidence="1">Whole larvae</tissue>
    </source>
</reference>
<dbReference type="EMBL" id="CP012523">
    <property type="protein sequence ID" value="ALC38041.1"/>
    <property type="molecule type" value="Genomic_DNA"/>
</dbReference>
<accession>A0A0M4DZJ7</accession>
<sequence length="57" mass="6181">MPLESLESSMCPPLDSMCMRCCCRPVTRQPSLSSGMLQAIRVMVAFTMATSSLPNAL</sequence>
<dbReference type="AlphaFoldDB" id="A0A0M4DZJ7"/>
<organism evidence="1 2">
    <name type="scientific">Drosophila busckii</name>
    <name type="common">Fruit fly</name>
    <dbReference type="NCBI Taxonomy" id="30019"/>
    <lineage>
        <taxon>Eukaryota</taxon>
        <taxon>Metazoa</taxon>
        <taxon>Ecdysozoa</taxon>
        <taxon>Arthropoda</taxon>
        <taxon>Hexapoda</taxon>
        <taxon>Insecta</taxon>
        <taxon>Pterygota</taxon>
        <taxon>Neoptera</taxon>
        <taxon>Endopterygota</taxon>
        <taxon>Diptera</taxon>
        <taxon>Brachycera</taxon>
        <taxon>Muscomorpha</taxon>
        <taxon>Ephydroidea</taxon>
        <taxon>Drosophilidae</taxon>
        <taxon>Drosophila</taxon>
    </lineage>
</organism>
<evidence type="ECO:0000313" key="2">
    <source>
        <dbReference type="Proteomes" id="UP000494163"/>
    </source>
</evidence>